<dbReference type="EMBL" id="ACHB01000094">
    <property type="protein sequence ID" value="EEI90095.1"/>
    <property type="molecule type" value="Genomic_DNA"/>
</dbReference>
<comment type="caution">
    <text evidence="1">The sequence shown here is derived from an EMBL/GenBank/DDBJ whole genome shotgun (WGS) entry which is preliminary data.</text>
</comment>
<evidence type="ECO:0000313" key="2">
    <source>
        <dbReference type="Proteomes" id="UP000006241"/>
    </source>
</evidence>
<dbReference type="AlphaFoldDB" id="C2G402"/>
<dbReference type="Pfam" id="PF08889">
    <property type="entry name" value="WbqC"/>
    <property type="match status" value="2"/>
</dbReference>
<dbReference type="InterPro" id="IPR014985">
    <property type="entry name" value="WbqC"/>
</dbReference>
<sequence length="156" mass="18738">MTSNGKLDLTVPIMHKRKDHVAMGDIRINYDHNWQRLHWLSLQTAYRSSAYFEYYEDDFAHFYKQEYEFLYELNKEQLLLMLKLLKLNRTVTDTEIYVKEDENAIDLRSLMHPKKPLLQEPVIPYYQVFENNNGFMPNLSIIDLLFNQGPQAKNFL</sequence>
<proteinExistence type="predicted"/>
<dbReference type="Proteomes" id="UP000006241">
    <property type="component" value="Unassembled WGS sequence"/>
</dbReference>
<accession>C2G402</accession>
<gene>
    <name evidence="1" type="ORF">HMPREF0765_4308</name>
</gene>
<protein>
    <submittedName>
        <fullName evidence="1">WbqC-like protein</fullName>
    </submittedName>
</protein>
<evidence type="ECO:0000313" key="1">
    <source>
        <dbReference type="EMBL" id="EEI90095.1"/>
    </source>
</evidence>
<organism evidence="1 2">
    <name type="scientific">Sphingobacterium spiritivorum ATCC 33300</name>
    <dbReference type="NCBI Taxonomy" id="525372"/>
    <lineage>
        <taxon>Bacteria</taxon>
        <taxon>Pseudomonadati</taxon>
        <taxon>Bacteroidota</taxon>
        <taxon>Sphingobacteriia</taxon>
        <taxon>Sphingobacteriales</taxon>
        <taxon>Sphingobacteriaceae</taxon>
        <taxon>Sphingobacterium</taxon>
    </lineage>
</organism>
<dbReference type="HOGENOM" id="CLU_079350_1_1_10"/>
<dbReference type="RefSeq" id="WP_003003925.1">
    <property type="nucleotide sequence ID" value="NZ_GG668630.1"/>
</dbReference>
<name>C2G402_SPHSI</name>
<reference evidence="1 2" key="1">
    <citation type="submission" date="2009-01" db="EMBL/GenBank/DDBJ databases">
        <authorList>
            <person name="Qin X."/>
            <person name="Bachman B."/>
            <person name="Battles P."/>
            <person name="Bell A."/>
            <person name="Bess C."/>
            <person name="Bickham C."/>
            <person name="Chaboub L."/>
            <person name="Chen D."/>
            <person name="Coyle M."/>
            <person name="Deiros D.R."/>
            <person name="Dinh H."/>
            <person name="Forbes L."/>
            <person name="Fowler G."/>
            <person name="Francisco L."/>
            <person name="Fu Q."/>
            <person name="Gubbala S."/>
            <person name="Hale W."/>
            <person name="Han Y."/>
            <person name="Hemphill L."/>
            <person name="Highlander S.K."/>
            <person name="Hirani K."/>
            <person name="Hogues M."/>
            <person name="Jackson L."/>
            <person name="Jakkamsetti A."/>
            <person name="Javaid M."/>
            <person name="Jiang H."/>
            <person name="Korchina V."/>
            <person name="Kovar C."/>
            <person name="Lara F."/>
            <person name="Lee S."/>
            <person name="Mata R."/>
            <person name="Mathew T."/>
            <person name="Moen C."/>
            <person name="Morales K."/>
            <person name="Munidasa M."/>
            <person name="Nazareth L."/>
            <person name="Ngo R."/>
            <person name="Nguyen L."/>
            <person name="Okwuonu G."/>
            <person name="Ongeri F."/>
            <person name="Patil S."/>
            <person name="Petrosino J."/>
            <person name="Pham C."/>
            <person name="Pham P."/>
            <person name="Pu L.-L."/>
            <person name="Puazo M."/>
            <person name="Raj R."/>
            <person name="Reid J."/>
            <person name="Rouhana J."/>
            <person name="Saada N."/>
            <person name="Shang Y."/>
            <person name="Simmons D."/>
            <person name="Thornton R."/>
            <person name="Warren J."/>
            <person name="Weissenberger G."/>
            <person name="Zhang J."/>
            <person name="Zhang L."/>
            <person name="Zhou C."/>
            <person name="Zhu D."/>
            <person name="Muzny D."/>
            <person name="Worley K."/>
            <person name="Gibbs R."/>
        </authorList>
    </citation>
    <scope>NUCLEOTIDE SEQUENCE [LARGE SCALE GENOMIC DNA]</scope>
    <source>
        <strain evidence="1 2">ATCC 33300</strain>
    </source>
</reference>